<dbReference type="Proteomes" id="UP000054314">
    <property type="component" value="Unassembled WGS sequence"/>
</dbReference>
<dbReference type="InterPro" id="IPR000064">
    <property type="entry name" value="NLP_P60_dom"/>
</dbReference>
<feature type="non-terminal residue" evidence="7">
    <location>
        <position position="1"/>
    </location>
</feature>
<keyword evidence="3 7" id="KW-0378">Hydrolase</keyword>
<comment type="similarity">
    <text evidence="1">Belongs to the peptidase C40 family.</text>
</comment>
<feature type="domain" description="NlpC/P60" evidence="6">
    <location>
        <begin position="40"/>
        <end position="152"/>
    </location>
</feature>
<evidence type="ECO:0000259" key="6">
    <source>
        <dbReference type="PROSITE" id="PS51935"/>
    </source>
</evidence>
<dbReference type="PANTHER" id="PTHR47359">
    <property type="entry name" value="PEPTIDOGLYCAN DL-ENDOPEPTIDASE CWLO"/>
    <property type="match status" value="1"/>
</dbReference>
<sequence>PEPEPEPTAERSTSTASRSNERAEAPAAATTQTNAPAPQSVNGNAVLEVAARYVGVPYVSGGSTPSGFDCSGFTQYVFAQLGINLPRTSGEQRYAGTVVSRDQAQPGDLIWSPGHIAIYAGGNQQIDAPRPGKTVQFRAIWQSSPTFIRVTG</sequence>
<gene>
    <name evidence="7" type="ORF">N869_14865</name>
</gene>
<evidence type="ECO:0000256" key="2">
    <source>
        <dbReference type="ARBA" id="ARBA00022670"/>
    </source>
</evidence>
<evidence type="ECO:0000313" key="7">
    <source>
        <dbReference type="EMBL" id="KGM13335.1"/>
    </source>
</evidence>
<dbReference type="EMBL" id="AXCZ01000049">
    <property type="protein sequence ID" value="KGM13335.1"/>
    <property type="molecule type" value="Genomic_DNA"/>
</dbReference>
<dbReference type="GO" id="GO:0006508">
    <property type="term" value="P:proteolysis"/>
    <property type="evidence" value="ECO:0007669"/>
    <property type="project" value="UniProtKB-KW"/>
</dbReference>
<dbReference type="InterPro" id="IPR038765">
    <property type="entry name" value="Papain-like_cys_pep_sf"/>
</dbReference>
<reference evidence="7 8" key="1">
    <citation type="submission" date="2013-08" db="EMBL/GenBank/DDBJ databases">
        <title>Genome sequencing of Cellulomonas bogoriensis 69B4.</title>
        <authorList>
            <person name="Chen F."/>
            <person name="Li Y."/>
            <person name="Wang G."/>
        </authorList>
    </citation>
    <scope>NUCLEOTIDE SEQUENCE [LARGE SCALE GENOMIC DNA]</scope>
    <source>
        <strain evidence="7 8">69B4</strain>
    </source>
</reference>
<accession>A0A0A0BZG8</accession>
<dbReference type="AlphaFoldDB" id="A0A0A0BZG8"/>
<dbReference type="PROSITE" id="PS51935">
    <property type="entry name" value="NLPC_P60"/>
    <property type="match status" value="1"/>
</dbReference>
<dbReference type="RefSeq" id="WP_035059493.1">
    <property type="nucleotide sequence ID" value="NZ_AXCZ01000049.1"/>
</dbReference>
<dbReference type="PANTHER" id="PTHR47359:SF3">
    <property type="entry name" value="NLP_P60 DOMAIN-CONTAINING PROTEIN-RELATED"/>
    <property type="match status" value="1"/>
</dbReference>
<name>A0A0A0BZG8_9CELL</name>
<dbReference type="GO" id="GO:0008234">
    <property type="term" value="F:cysteine-type peptidase activity"/>
    <property type="evidence" value="ECO:0007669"/>
    <property type="project" value="UniProtKB-KW"/>
</dbReference>
<evidence type="ECO:0000256" key="1">
    <source>
        <dbReference type="ARBA" id="ARBA00007074"/>
    </source>
</evidence>
<evidence type="ECO:0000256" key="4">
    <source>
        <dbReference type="ARBA" id="ARBA00022807"/>
    </source>
</evidence>
<evidence type="ECO:0000256" key="3">
    <source>
        <dbReference type="ARBA" id="ARBA00022801"/>
    </source>
</evidence>
<proteinExistence type="inferred from homology"/>
<keyword evidence="2" id="KW-0645">Protease</keyword>
<comment type="caution">
    <text evidence="7">The sequence shown here is derived from an EMBL/GenBank/DDBJ whole genome shotgun (WGS) entry which is preliminary data.</text>
</comment>
<dbReference type="Gene3D" id="3.90.1720.10">
    <property type="entry name" value="endopeptidase domain like (from Nostoc punctiforme)"/>
    <property type="match status" value="1"/>
</dbReference>
<organism evidence="7 8">
    <name type="scientific">Cellulomonas bogoriensis 69B4 = DSM 16987</name>
    <dbReference type="NCBI Taxonomy" id="1386082"/>
    <lineage>
        <taxon>Bacteria</taxon>
        <taxon>Bacillati</taxon>
        <taxon>Actinomycetota</taxon>
        <taxon>Actinomycetes</taxon>
        <taxon>Micrococcales</taxon>
        <taxon>Cellulomonadaceae</taxon>
        <taxon>Cellulomonas</taxon>
    </lineage>
</organism>
<feature type="compositionally biased region" description="Low complexity" evidence="5">
    <location>
        <begin position="25"/>
        <end position="40"/>
    </location>
</feature>
<dbReference type="InterPro" id="IPR051794">
    <property type="entry name" value="PG_Endopeptidase_C40"/>
</dbReference>
<evidence type="ECO:0000313" key="8">
    <source>
        <dbReference type="Proteomes" id="UP000054314"/>
    </source>
</evidence>
<keyword evidence="4" id="KW-0788">Thiol protease</keyword>
<evidence type="ECO:0000256" key="5">
    <source>
        <dbReference type="SAM" id="MobiDB-lite"/>
    </source>
</evidence>
<feature type="region of interest" description="Disordered" evidence="5">
    <location>
        <begin position="1"/>
        <end position="40"/>
    </location>
</feature>
<dbReference type="Pfam" id="PF00877">
    <property type="entry name" value="NLPC_P60"/>
    <property type="match status" value="1"/>
</dbReference>
<keyword evidence="8" id="KW-1185">Reference proteome</keyword>
<dbReference type="SUPFAM" id="SSF54001">
    <property type="entry name" value="Cysteine proteinases"/>
    <property type="match status" value="1"/>
</dbReference>
<protein>
    <submittedName>
        <fullName evidence="7">Glycoside hydrolase</fullName>
    </submittedName>
</protein>